<reference evidence="2 3" key="1">
    <citation type="submission" date="2020-08" db="EMBL/GenBank/DDBJ databases">
        <title>The completed genome sequence of the pathogenic ascomycete fungus Penicillium digitatum.</title>
        <authorList>
            <person name="Wang M."/>
        </authorList>
    </citation>
    <scope>NUCLEOTIDE SEQUENCE [LARGE SCALE GENOMIC DNA]</scope>
    <source>
        <strain evidence="2 3">PdW03</strain>
    </source>
</reference>
<proteinExistence type="predicted"/>
<dbReference type="GeneID" id="26237157"/>
<dbReference type="EMBL" id="CP060774">
    <property type="protein sequence ID" value="QQK42097.1"/>
    <property type="molecule type" value="Genomic_DNA"/>
</dbReference>
<evidence type="ECO:0000313" key="2">
    <source>
        <dbReference type="EMBL" id="QQK42097.1"/>
    </source>
</evidence>
<feature type="signal peptide" evidence="1">
    <location>
        <begin position="1"/>
        <end position="23"/>
    </location>
</feature>
<dbReference type="AlphaFoldDB" id="A0A7T7BJI5"/>
<dbReference type="VEuPathDB" id="FungiDB:PDIP_88430"/>
<keyword evidence="1" id="KW-0732">Signal</keyword>
<dbReference type="PANTHER" id="PTHR42060:SF3">
    <property type="entry name" value="SMP-30_GLUCONOLACTONASE_LRE-LIKE REGION DOMAIN-CONTAINING PROTEIN"/>
    <property type="match status" value="1"/>
</dbReference>
<gene>
    <name evidence="2" type="ORF">Pdw03_4951</name>
</gene>
<name>A0A7T7BJI5_PENDI</name>
<dbReference type="InterPro" id="IPR052998">
    <property type="entry name" value="Hetero-Diels-Alderase-like"/>
</dbReference>
<evidence type="ECO:0000256" key="1">
    <source>
        <dbReference type="SAM" id="SignalP"/>
    </source>
</evidence>
<accession>A0A7T7BJI5</accession>
<dbReference type="Proteomes" id="UP000595662">
    <property type="component" value="Chromosome 1"/>
</dbReference>
<dbReference type="Gene3D" id="2.120.10.30">
    <property type="entry name" value="TolB, C-terminal domain"/>
    <property type="match status" value="1"/>
</dbReference>
<organism evidence="2 3">
    <name type="scientific">Penicillium digitatum</name>
    <name type="common">Green mold</name>
    <dbReference type="NCBI Taxonomy" id="36651"/>
    <lineage>
        <taxon>Eukaryota</taxon>
        <taxon>Fungi</taxon>
        <taxon>Dikarya</taxon>
        <taxon>Ascomycota</taxon>
        <taxon>Pezizomycotina</taxon>
        <taxon>Eurotiomycetes</taxon>
        <taxon>Eurotiomycetidae</taxon>
        <taxon>Eurotiales</taxon>
        <taxon>Aspergillaceae</taxon>
        <taxon>Penicillium</taxon>
    </lineage>
</organism>
<dbReference type="SUPFAM" id="SSF63829">
    <property type="entry name" value="Calcium-dependent phosphotriesterase"/>
    <property type="match status" value="1"/>
</dbReference>
<dbReference type="RefSeq" id="XP_065956287.1">
    <property type="nucleotide sequence ID" value="XM_066100887.1"/>
</dbReference>
<protein>
    <submittedName>
        <fullName evidence="2">Six-bladed beta-propeller, TolB-like</fullName>
    </submittedName>
</protein>
<sequence length="333" mass="35557">MRIQSFFEGLCLLSPLFTQPAFAAPRQSRSYQTRPASKVFQLERNGTWFENLAVRSNGNLLATRIDSPELWSIVPSNNSSSQLGHGSLLLTFPNAMSTLGITEIDHDVFAVIAGNVSLPSIVSTTGSFAVWTVNLNSATPEAKVLASLPGGQFLDGMTKFGDDLLLISDAHKGTIWRLNITTGESSVAMSGAAMLPAAGQAIRIGVNGLKVLKNYVYYTSTTQEIFARIPVDENATAVGPMELITSGFSFDDFILTANGTAYLSANTQNEVIQISPEGRVRLLAGNQFKLSVGGSTAIAINHEHSILYVATSGAQFAPVLGRMEPAKIASIIL</sequence>
<evidence type="ECO:0000313" key="3">
    <source>
        <dbReference type="Proteomes" id="UP000595662"/>
    </source>
</evidence>
<dbReference type="PANTHER" id="PTHR42060">
    <property type="entry name" value="NHL REPEAT-CONTAINING PROTEIN-RELATED"/>
    <property type="match status" value="1"/>
</dbReference>
<feature type="chain" id="PRO_5031130481" evidence="1">
    <location>
        <begin position="24"/>
        <end position="333"/>
    </location>
</feature>
<dbReference type="InterPro" id="IPR011042">
    <property type="entry name" value="6-blade_b-propeller_TolB-like"/>
</dbReference>